<protein>
    <submittedName>
        <fullName evidence="2">Uncharacterized protein</fullName>
    </submittedName>
</protein>
<name>A0A2K0U809_TRIHA</name>
<dbReference type="Proteomes" id="UP000236290">
    <property type="component" value="Unassembled WGS sequence"/>
</dbReference>
<evidence type="ECO:0000313" key="3">
    <source>
        <dbReference type="Proteomes" id="UP000236290"/>
    </source>
</evidence>
<evidence type="ECO:0000313" key="2">
    <source>
        <dbReference type="EMBL" id="PNP53910.1"/>
    </source>
</evidence>
<comment type="caution">
    <text evidence="2">The sequence shown here is derived from an EMBL/GenBank/DDBJ whole genome shotgun (WGS) entry which is preliminary data.</text>
</comment>
<dbReference type="AlphaFoldDB" id="A0A2K0U809"/>
<accession>A0A2K0U809</accession>
<organism evidence="2 3">
    <name type="scientific">Trichoderma harzianum</name>
    <name type="common">Hypocrea lixii</name>
    <dbReference type="NCBI Taxonomy" id="5544"/>
    <lineage>
        <taxon>Eukaryota</taxon>
        <taxon>Fungi</taxon>
        <taxon>Dikarya</taxon>
        <taxon>Ascomycota</taxon>
        <taxon>Pezizomycotina</taxon>
        <taxon>Sordariomycetes</taxon>
        <taxon>Hypocreomycetidae</taxon>
        <taxon>Hypocreales</taxon>
        <taxon>Hypocreaceae</taxon>
        <taxon>Trichoderma</taxon>
    </lineage>
</organism>
<proteinExistence type="predicted"/>
<reference evidence="2 3" key="1">
    <citation type="submission" date="2017-02" db="EMBL/GenBank/DDBJ databases">
        <title>Genomes of Trichoderma spp. with biocontrol activity.</title>
        <authorList>
            <person name="Gardiner D."/>
            <person name="Kazan K."/>
            <person name="Vos C."/>
            <person name="Harvey P."/>
        </authorList>
    </citation>
    <scope>NUCLEOTIDE SEQUENCE [LARGE SCALE GENOMIC DNA]</scope>
    <source>
        <strain evidence="2 3">Tr1</strain>
    </source>
</reference>
<sequence length="161" mass="18110">MSDKTPDGPPSLEELFKIVCDHGLGGPFLEKFYSPSGLGTLGTSTPDLLYAIRLCTDWTVDDWPKGTSTWCWIKADIMFYQVVPAHIRDRYKTQESINEALDMLYKHMLTYWPAAIGTDYMDSDEEIREVERDGPDLVHTVPNTPDGSEDGDAGEKEDMGK</sequence>
<dbReference type="EMBL" id="MTYI01000066">
    <property type="protein sequence ID" value="PNP53910.1"/>
    <property type="molecule type" value="Genomic_DNA"/>
</dbReference>
<feature type="region of interest" description="Disordered" evidence="1">
    <location>
        <begin position="126"/>
        <end position="161"/>
    </location>
</feature>
<gene>
    <name evidence="2" type="ORF">THARTR1_05727</name>
</gene>
<evidence type="ECO:0000256" key="1">
    <source>
        <dbReference type="SAM" id="MobiDB-lite"/>
    </source>
</evidence>